<sequence>MSFMKSARGKKKQRIFLFVVAGLVIISFLSSIIAVNFI</sequence>
<keyword evidence="1" id="KW-0812">Transmembrane</keyword>
<dbReference type="AlphaFoldDB" id="A0A0W8E6N0"/>
<evidence type="ECO:0000313" key="2">
    <source>
        <dbReference type="EMBL" id="KUG04304.1"/>
    </source>
</evidence>
<evidence type="ECO:0008006" key="3">
    <source>
        <dbReference type="Google" id="ProtNLM"/>
    </source>
</evidence>
<gene>
    <name evidence="2" type="ORF">ASZ90_018311</name>
</gene>
<keyword evidence="1" id="KW-0472">Membrane</keyword>
<comment type="caution">
    <text evidence="2">The sequence shown here is derived from an EMBL/GenBank/DDBJ whole genome shotgun (WGS) entry which is preliminary data.</text>
</comment>
<feature type="transmembrane region" description="Helical" evidence="1">
    <location>
        <begin position="15"/>
        <end position="37"/>
    </location>
</feature>
<evidence type="ECO:0000256" key="1">
    <source>
        <dbReference type="SAM" id="Phobius"/>
    </source>
</evidence>
<accession>A0A0W8E6N0</accession>
<organism evidence="2">
    <name type="scientific">hydrocarbon metagenome</name>
    <dbReference type="NCBI Taxonomy" id="938273"/>
    <lineage>
        <taxon>unclassified sequences</taxon>
        <taxon>metagenomes</taxon>
        <taxon>ecological metagenomes</taxon>
    </lineage>
</organism>
<keyword evidence="1" id="KW-1133">Transmembrane helix</keyword>
<reference evidence="2" key="1">
    <citation type="journal article" date="2015" name="Proc. Natl. Acad. Sci. U.S.A.">
        <title>Networks of energetic and metabolic interactions define dynamics in microbial communities.</title>
        <authorList>
            <person name="Embree M."/>
            <person name="Liu J.K."/>
            <person name="Al-Bassam M.M."/>
            <person name="Zengler K."/>
        </authorList>
    </citation>
    <scope>NUCLEOTIDE SEQUENCE</scope>
</reference>
<name>A0A0W8E6N0_9ZZZZ</name>
<proteinExistence type="predicted"/>
<dbReference type="EMBL" id="LNQE01001853">
    <property type="protein sequence ID" value="KUG04304.1"/>
    <property type="molecule type" value="Genomic_DNA"/>
</dbReference>
<protein>
    <recommendedName>
        <fullName evidence="3">DUF4044 domain-containing protein</fullName>
    </recommendedName>
</protein>